<dbReference type="InterPro" id="IPR045936">
    <property type="entry name" value="DUF6356"/>
</dbReference>
<evidence type="ECO:0000313" key="3">
    <source>
        <dbReference type="Proteomes" id="UP000244911"/>
    </source>
</evidence>
<reference evidence="2 3" key="1">
    <citation type="submission" date="2018-03" db="EMBL/GenBank/DDBJ databases">
        <authorList>
            <person name="Keele B.F."/>
        </authorList>
    </citation>
    <scope>NUCLEOTIDE SEQUENCE [LARGE SCALE GENOMIC DNA]</scope>
    <source>
        <strain evidence="2 3">CECT 8811</strain>
    </source>
</reference>
<keyword evidence="1" id="KW-0472">Membrane</keyword>
<name>A0A2R8AK80_9RHOB</name>
<feature type="transmembrane region" description="Helical" evidence="1">
    <location>
        <begin position="27"/>
        <end position="48"/>
    </location>
</feature>
<dbReference type="EMBL" id="OMOI01000001">
    <property type="protein sequence ID" value="SPF76426.1"/>
    <property type="molecule type" value="Genomic_DNA"/>
</dbReference>
<evidence type="ECO:0000256" key="1">
    <source>
        <dbReference type="SAM" id="Phobius"/>
    </source>
</evidence>
<dbReference type="RefSeq" id="WP_108856432.1">
    <property type="nucleotide sequence ID" value="NZ_OMOI01000001.1"/>
</dbReference>
<organism evidence="2 3">
    <name type="scientific">Aliiroseovarius pelagivivens</name>
    <dbReference type="NCBI Taxonomy" id="1639690"/>
    <lineage>
        <taxon>Bacteria</taxon>
        <taxon>Pseudomonadati</taxon>
        <taxon>Pseudomonadota</taxon>
        <taxon>Alphaproteobacteria</taxon>
        <taxon>Rhodobacterales</taxon>
        <taxon>Paracoccaceae</taxon>
        <taxon>Aliiroseovarius</taxon>
    </lineage>
</organism>
<evidence type="ECO:0008006" key="4">
    <source>
        <dbReference type="Google" id="ProtNLM"/>
    </source>
</evidence>
<proteinExistence type="predicted"/>
<dbReference type="AlphaFoldDB" id="A0A2R8AK80"/>
<accession>A0A2R8AK80</accession>
<evidence type="ECO:0000313" key="2">
    <source>
        <dbReference type="EMBL" id="SPF76426.1"/>
    </source>
</evidence>
<gene>
    <name evidence="2" type="ORF">ALP8811_01431</name>
</gene>
<keyword evidence="3" id="KW-1185">Reference proteome</keyword>
<dbReference type="OrthoDB" id="7652114at2"/>
<dbReference type="Proteomes" id="UP000244911">
    <property type="component" value="Unassembled WGS sequence"/>
</dbReference>
<dbReference type="Pfam" id="PF19883">
    <property type="entry name" value="DUF6356"/>
    <property type="match status" value="1"/>
</dbReference>
<keyword evidence="1" id="KW-0812">Transmembrane</keyword>
<sequence length="68" mass="7449">MISKVFLDHPNSVDETYLEHARFAAGFSFWLFVAAGAAVIHAVIPSAFEKTASGIIARLYAKTHNRGQ</sequence>
<keyword evidence="1" id="KW-1133">Transmembrane helix</keyword>
<protein>
    <recommendedName>
        <fullName evidence="4">Type 1 capsular polysaccharide biosynthesis protein J</fullName>
    </recommendedName>
</protein>